<feature type="region of interest" description="Disordered" evidence="5">
    <location>
        <begin position="35"/>
        <end position="61"/>
    </location>
</feature>
<dbReference type="Proteomes" id="UP000324241">
    <property type="component" value="Unassembled WGS sequence"/>
</dbReference>
<dbReference type="AlphaFoldDB" id="A0A5M9MFY9"/>
<dbReference type="Pfam" id="PF04032">
    <property type="entry name" value="Rpr2"/>
    <property type="match status" value="1"/>
</dbReference>
<evidence type="ECO:0000313" key="7">
    <source>
        <dbReference type="Proteomes" id="UP000324241"/>
    </source>
</evidence>
<protein>
    <recommendedName>
        <fullName evidence="8">Rpr2-domain-containing protein</fullName>
    </recommendedName>
</protein>
<feature type="compositionally biased region" description="Basic and acidic residues" evidence="5">
    <location>
        <begin position="46"/>
        <end position="58"/>
    </location>
</feature>
<comment type="caution">
    <text evidence="6">The sequence shown here is derived from an EMBL/GenBank/DDBJ whole genome shotgun (WGS) entry which is preliminary data.</text>
</comment>
<evidence type="ECO:0000256" key="4">
    <source>
        <dbReference type="ARBA" id="ARBA00038402"/>
    </source>
</evidence>
<organism evidence="6 7">
    <name type="scientific">Aspergillus tanneri</name>
    <dbReference type="NCBI Taxonomy" id="1220188"/>
    <lineage>
        <taxon>Eukaryota</taxon>
        <taxon>Fungi</taxon>
        <taxon>Dikarya</taxon>
        <taxon>Ascomycota</taxon>
        <taxon>Pezizomycotina</taxon>
        <taxon>Eurotiomycetes</taxon>
        <taxon>Eurotiomycetidae</taxon>
        <taxon>Eurotiales</taxon>
        <taxon>Aspergillaceae</taxon>
        <taxon>Aspergillus</taxon>
        <taxon>Aspergillus subgen. Circumdati</taxon>
    </lineage>
</organism>
<evidence type="ECO:0008006" key="8">
    <source>
        <dbReference type="Google" id="ProtNLM"/>
    </source>
</evidence>
<dbReference type="Gene3D" id="6.20.50.20">
    <property type="match status" value="1"/>
</dbReference>
<dbReference type="GO" id="GO:0005655">
    <property type="term" value="C:nucleolar ribonuclease P complex"/>
    <property type="evidence" value="ECO:0007669"/>
    <property type="project" value="TreeGrafter"/>
</dbReference>
<reference evidence="6 7" key="1">
    <citation type="submission" date="2019-08" db="EMBL/GenBank/DDBJ databases">
        <title>The genome sequence of a newly discovered highly antifungal drug resistant Aspergillus species, Aspergillus tanneri NIH 1004.</title>
        <authorList>
            <person name="Mounaud S."/>
            <person name="Singh I."/>
            <person name="Joardar V."/>
            <person name="Pakala S."/>
            <person name="Pakala S."/>
            <person name="Venepally P."/>
            <person name="Chung J.K."/>
            <person name="Losada L."/>
            <person name="Nierman W.C."/>
        </authorList>
    </citation>
    <scope>NUCLEOTIDE SEQUENCE [LARGE SCALE GENOMIC DNA]</scope>
    <source>
        <strain evidence="6 7">NIH1004</strain>
    </source>
</reference>
<dbReference type="PANTHER" id="PTHR14742:SF0">
    <property type="entry name" value="RIBONUCLEASE P PROTEIN SUBUNIT P21"/>
    <property type="match status" value="1"/>
</dbReference>
<comment type="similarity">
    <text evidence="4">Belongs to the eukaryotic/archaeal RNase P protein component 4 family.</text>
</comment>
<gene>
    <name evidence="6" type="ORF">ATNIH1004_010188</name>
</gene>
<dbReference type="InterPro" id="IPR007175">
    <property type="entry name" value="Rpr2/Snm1/Rpp21"/>
</dbReference>
<evidence type="ECO:0000256" key="5">
    <source>
        <dbReference type="SAM" id="MobiDB-lite"/>
    </source>
</evidence>
<evidence type="ECO:0000256" key="1">
    <source>
        <dbReference type="ARBA" id="ARBA00022694"/>
    </source>
</evidence>
<proteinExistence type="inferred from homology"/>
<feature type="region of interest" description="Disordered" evidence="5">
    <location>
        <begin position="170"/>
        <end position="197"/>
    </location>
</feature>
<dbReference type="RefSeq" id="XP_033422781.1">
    <property type="nucleotide sequence ID" value="XM_033574763.1"/>
</dbReference>
<dbReference type="EMBL" id="QUQM01000005">
    <property type="protein sequence ID" value="KAA8643419.1"/>
    <property type="molecule type" value="Genomic_DNA"/>
</dbReference>
<dbReference type="OrthoDB" id="128536at2759"/>
<keyword evidence="1" id="KW-0819">tRNA processing</keyword>
<dbReference type="PANTHER" id="PTHR14742">
    <property type="entry name" value="RIBONUCLEASE P SUBUNIT P21"/>
    <property type="match status" value="1"/>
</dbReference>
<name>A0A5M9MFY9_9EURO</name>
<evidence type="ECO:0000256" key="2">
    <source>
        <dbReference type="ARBA" id="ARBA00022723"/>
    </source>
</evidence>
<evidence type="ECO:0000256" key="3">
    <source>
        <dbReference type="ARBA" id="ARBA00022833"/>
    </source>
</evidence>
<keyword evidence="3" id="KW-0862">Zinc</keyword>
<keyword evidence="2" id="KW-0479">Metal-binding</keyword>
<sequence>MAKVKGKKGPSGGVNSHIRSRLNYLHAAATYLQSREVPSKQSSSEGHNESINAHEKESAPSAAHIVPQVIDSDDAVAEGKRPSAFETPTAAVLIPQLSRGLISQMRGVSLKSQLRLPVEVKRSFCKRCDSLLIRNVNCMQEVRNASRGGKKPWADVLIVRCNTCGTEKRFHQTEKRSKKLSERRNMQKQKEETTSAV</sequence>
<evidence type="ECO:0000313" key="6">
    <source>
        <dbReference type="EMBL" id="KAA8643419.1"/>
    </source>
</evidence>
<dbReference type="GO" id="GO:0046872">
    <property type="term" value="F:metal ion binding"/>
    <property type="evidence" value="ECO:0007669"/>
    <property type="project" value="UniProtKB-KW"/>
</dbReference>
<dbReference type="GeneID" id="54332890"/>
<accession>A0A5M9MFY9</accession>
<dbReference type="GO" id="GO:0008033">
    <property type="term" value="P:tRNA processing"/>
    <property type="evidence" value="ECO:0007669"/>
    <property type="project" value="UniProtKB-KW"/>
</dbReference>